<gene>
    <name evidence="1" type="ORF">I6U51_19630</name>
</gene>
<keyword evidence="2" id="KW-1185">Reference proteome</keyword>
<reference evidence="1" key="1">
    <citation type="submission" date="2020-12" db="EMBL/GenBank/DDBJ databases">
        <title>Clostridium thailandense sp. nov., a novel acetogenic bacterium isolated from peat land soil in Thailand.</title>
        <authorList>
            <person name="Chaikitkaew S."/>
            <person name="Birkeland N.K."/>
        </authorList>
    </citation>
    <scope>NUCLEOTIDE SEQUENCE</scope>
    <source>
        <strain evidence="1">DSM 17425</strain>
    </source>
</reference>
<evidence type="ECO:0000313" key="2">
    <source>
        <dbReference type="Proteomes" id="UP000622687"/>
    </source>
</evidence>
<evidence type="ECO:0000313" key="1">
    <source>
        <dbReference type="EMBL" id="MBI6874886.1"/>
    </source>
</evidence>
<sequence length="174" mass="19849">MKVTKKDQIIQLYKEGIGIEGIIQKGFTKKYVNQVLKDLKSSDFVTPSNNKFNINDIKQLTSVLEMLQNKSDRINMHINISIKIDSCSDASNDTKIPLLNPVTAFRDVGEDRLKEELMLLQLEDLIKITKAYTPDLNGKIYKQKNVNVIIDYIIERASKLSKVGQVFRTVSKSE</sequence>
<accession>A0A934I4L7</accession>
<protein>
    <submittedName>
        <fullName evidence="1">Uncharacterized protein</fullName>
    </submittedName>
</protein>
<proteinExistence type="predicted"/>
<comment type="caution">
    <text evidence="1">The sequence shown here is derived from an EMBL/GenBank/DDBJ whole genome shotgun (WGS) entry which is preliminary data.</text>
</comment>
<dbReference type="RefSeq" id="WP_211144260.1">
    <property type="nucleotide sequence ID" value="NZ_JAEEGB010000035.1"/>
</dbReference>
<organism evidence="1 2">
    <name type="scientific">Clostridium aciditolerans</name>
    <dbReference type="NCBI Taxonomy" id="339861"/>
    <lineage>
        <taxon>Bacteria</taxon>
        <taxon>Bacillati</taxon>
        <taxon>Bacillota</taxon>
        <taxon>Clostridia</taxon>
        <taxon>Eubacteriales</taxon>
        <taxon>Clostridiaceae</taxon>
        <taxon>Clostridium</taxon>
    </lineage>
</organism>
<dbReference type="Proteomes" id="UP000622687">
    <property type="component" value="Unassembled WGS sequence"/>
</dbReference>
<dbReference type="EMBL" id="JAEEGB010000035">
    <property type="protein sequence ID" value="MBI6874886.1"/>
    <property type="molecule type" value="Genomic_DNA"/>
</dbReference>
<name>A0A934I4L7_9CLOT</name>
<dbReference type="AlphaFoldDB" id="A0A934I4L7"/>